<dbReference type="Pfam" id="PF01486">
    <property type="entry name" value="K-box"/>
    <property type="match status" value="1"/>
</dbReference>
<evidence type="ECO:0000256" key="4">
    <source>
        <dbReference type="ARBA" id="ARBA00023163"/>
    </source>
</evidence>
<dbReference type="PRINTS" id="PR00404">
    <property type="entry name" value="MADSDOMAIN"/>
</dbReference>
<dbReference type="PANTHER" id="PTHR48019">
    <property type="entry name" value="SERUM RESPONSE FACTOR HOMOLOG"/>
    <property type="match status" value="1"/>
</dbReference>
<organism evidence="9 10">
    <name type="scientific">Abeliophyllum distichum</name>
    <dbReference type="NCBI Taxonomy" id="126358"/>
    <lineage>
        <taxon>Eukaryota</taxon>
        <taxon>Viridiplantae</taxon>
        <taxon>Streptophyta</taxon>
        <taxon>Embryophyta</taxon>
        <taxon>Tracheophyta</taxon>
        <taxon>Spermatophyta</taxon>
        <taxon>Magnoliopsida</taxon>
        <taxon>eudicotyledons</taxon>
        <taxon>Gunneridae</taxon>
        <taxon>Pentapetalae</taxon>
        <taxon>asterids</taxon>
        <taxon>lamiids</taxon>
        <taxon>Lamiales</taxon>
        <taxon>Oleaceae</taxon>
        <taxon>Forsythieae</taxon>
        <taxon>Abeliophyllum</taxon>
    </lineage>
</organism>
<comment type="caution">
    <text evidence="9">The sequence shown here is derived from an EMBL/GenBank/DDBJ whole genome shotgun (WGS) entry which is preliminary data.</text>
</comment>
<feature type="domain" description="K-box" evidence="8">
    <location>
        <begin position="87"/>
        <end position="177"/>
    </location>
</feature>
<dbReference type="Proteomes" id="UP001604336">
    <property type="component" value="Unassembled WGS sequence"/>
</dbReference>
<dbReference type="GO" id="GO:0005634">
    <property type="term" value="C:nucleus"/>
    <property type="evidence" value="ECO:0007669"/>
    <property type="project" value="UniProtKB-SubCell"/>
</dbReference>
<dbReference type="EMBL" id="JBFOLK010000014">
    <property type="protein sequence ID" value="KAL2461632.1"/>
    <property type="molecule type" value="Genomic_DNA"/>
</dbReference>
<accession>A0ABD1PDA1</accession>
<keyword evidence="4" id="KW-0804">Transcription</keyword>
<feature type="region of interest" description="Disordered" evidence="6">
    <location>
        <begin position="171"/>
        <end position="190"/>
    </location>
</feature>
<dbReference type="PROSITE" id="PS50066">
    <property type="entry name" value="MADS_BOX_2"/>
    <property type="match status" value="1"/>
</dbReference>
<dbReference type="AlphaFoldDB" id="A0ABD1PDA1"/>
<evidence type="ECO:0000256" key="2">
    <source>
        <dbReference type="ARBA" id="ARBA00023015"/>
    </source>
</evidence>
<keyword evidence="5" id="KW-0539">Nucleus</keyword>
<dbReference type="CDD" id="cd00265">
    <property type="entry name" value="MADS_MEF2_like"/>
    <property type="match status" value="1"/>
</dbReference>
<dbReference type="PROSITE" id="PS00350">
    <property type="entry name" value="MADS_BOX_1"/>
    <property type="match status" value="1"/>
</dbReference>
<dbReference type="SUPFAM" id="SSF55455">
    <property type="entry name" value="SRF-like"/>
    <property type="match status" value="1"/>
</dbReference>
<dbReference type="GO" id="GO:0003677">
    <property type="term" value="F:DNA binding"/>
    <property type="evidence" value="ECO:0007669"/>
    <property type="project" value="UniProtKB-KW"/>
</dbReference>
<reference evidence="10" key="1">
    <citation type="submission" date="2024-07" db="EMBL/GenBank/DDBJ databases">
        <title>Two chromosome-level genome assemblies of Korean endemic species Abeliophyllum distichum and Forsythia ovata (Oleaceae).</title>
        <authorList>
            <person name="Jang H."/>
        </authorList>
    </citation>
    <scope>NUCLEOTIDE SEQUENCE [LARGE SCALE GENOMIC DNA]</scope>
</reference>
<dbReference type="InterPro" id="IPR002487">
    <property type="entry name" value="TF_Kbox"/>
</dbReference>
<dbReference type="FunFam" id="3.40.1810.10:FF:000030">
    <property type="entry name" value="Agamous-like MADS-box protein AGL13"/>
    <property type="match status" value="1"/>
</dbReference>
<feature type="domain" description="MADS-box" evidence="7">
    <location>
        <begin position="1"/>
        <end position="61"/>
    </location>
</feature>
<evidence type="ECO:0000259" key="7">
    <source>
        <dbReference type="PROSITE" id="PS50066"/>
    </source>
</evidence>
<dbReference type="PROSITE" id="PS51297">
    <property type="entry name" value="K_BOX"/>
    <property type="match status" value="1"/>
</dbReference>
<dbReference type="InterPro" id="IPR033896">
    <property type="entry name" value="MEF2-like_N"/>
</dbReference>
<dbReference type="SMART" id="SM00432">
    <property type="entry name" value="MADS"/>
    <property type="match status" value="1"/>
</dbReference>
<dbReference type="Pfam" id="PF00319">
    <property type="entry name" value="SRF-TF"/>
    <property type="match status" value="1"/>
</dbReference>
<keyword evidence="2" id="KW-0805">Transcription regulation</keyword>
<dbReference type="GO" id="GO:0099402">
    <property type="term" value="P:plant organ development"/>
    <property type="evidence" value="ECO:0007669"/>
    <property type="project" value="UniProtKB-ARBA"/>
</dbReference>
<evidence type="ECO:0000256" key="3">
    <source>
        <dbReference type="ARBA" id="ARBA00023125"/>
    </source>
</evidence>
<evidence type="ECO:0000256" key="5">
    <source>
        <dbReference type="ARBA" id="ARBA00023242"/>
    </source>
</evidence>
<proteinExistence type="predicted"/>
<dbReference type="Gene3D" id="3.40.1810.10">
    <property type="entry name" value="Transcription factor, MADS-box"/>
    <property type="match status" value="1"/>
</dbReference>
<keyword evidence="3" id="KW-0238">DNA-binding</keyword>
<evidence type="ECO:0000313" key="9">
    <source>
        <dbReference type="EMBL" id="KAL2461632.1"/>
    </source>
</evidence>
<evidence type="ECO:0000256" key="1">
    <source>
        <dbReference type="ARBA" id="ARBA00004123"/>
    </source>
</evidence>
<protein>
    <submittedName>
        <fullName evidence="9">MADS-box protein SOC1</fullName>
    </submittedName>
</protein>
<evidence type="ECO:0000256" key="6">
    <source>
        <dbReference type="SAM" id="MobiDB-lite"/>
    </source>
</evidence>
<evidence type="ECO:0000313" key="10">
    <source>
        <dbReference type="Proteomes" id="UP001604336"/>
    </source>
</evidence>
<name>A0ABD1PDA1_9LAMI</name>
<dbReference type="InterPro" id="IPR002100">
    <property type="entry name" value="TF_MADSbox"/>
</dbReference>
<dbReference type="GO" id="GO:0009908">
    <property type="term" value="P:flower development"/>
    <property type="evidence" value="ECO:0007669"/>
    <property type="project" value="UniProtKB-ARBA"/>
</dbReference>
<keyword evidence="10" id="KW-1185">Reference proteome</keyword>
<comment type="subcellular location">
    <subcellularLocation>
        <location evidence="1">Nucleus</location>
    </subcellularLocation>
</comment>
<sequence length="216" mass="24833">MARGKTQMRRIENSTSRQVTFSKRRNGLVKKAFELSVLCDADVALIIFSTRGKLYEFSSTSMKETIECYRRHKKDIQAKNPPVEQNMQHLKLEKASLMEKIEHLESAKRKFLGESLISCTIEEILQLQQQLERSISSIRTRKIQVFRQQIEQLKEKGTTLAAENSILLDKLSPQEERGSNEESVIEPSADISEVLDVETELFIGPPETRQKRALPK</sequence>
<dbReference type="InterPro" id="IPR036879">
    <property type="entry name" value="TF_MADSbox_sf"/>
</dbReference>
<gene>
    <name evidence="9" type="ORF">Adt_45052</name>
</gene>
<evidence type="ECO:0000259" key="8">
    <source>
        <dbReference type="PROSITE" id="PS51297"/>
    </source>
</evidence>
<dbReference type="InterPro" id="IPR050142">
    <property type="entry name" value="MADS-box/MEF2_TF"/>
</dbReference>